<dbReference type="InterPro" id="IPR007019">
    <property type="entry name" value="SURF6"/>
</dbReference>
<evidence type="ECO:0000259" key="5">
    <source>
        <dbReference type="Pfam" id="PF04935"/>
    </source>
</evidence>
<feature type="compositionally biased region" description="Basic and acidic residues" evidence="4">
    <location>
        <begin position="246"/>
        <end position="258"/>
    </location>
</feature>
<dbReference type="InterPro" id="IPR029190">
    <property type="entry name" value="Rrp14/SURF6_C"/>
</dbReference>
<dbReference type="GeneID" id="100213580"/>
<protein>
    <submittedName>
        <fullName evidence="8">Uncharacterized protein LOC100213580</fullName>
    </submittedName>
</protein>
<dbReference type="Proteomes" id="UP001652625">
    <property type="component" value="Chromosome 03"/>
</dbReference>
<evidence type="ECO:0000256" key="1">
    <source>
        <dbReference type="ARBA" id="ARBA00004123"/>
    </source>
</evidence>
<evidence type="ECO:0000256" key="3">
    <source>
        <dbReference type="ARBA" id="ARBA00023242"/>
    </source>
</evidence>
<gene>
    <name evidence="8" type="primary">LOC100213580</name>
</gene>
<evidence type="ECO:0000256" key="2">
    <source>
        <dbReference type="ARBA" id="ARBA00005904"/>
    </source>
</evidence>
<dbReference type="RefSeq" id="XP_065650128.1">
    <property type="nucleotide sequence ID" value="XM_065794056.1"/>
</dbReference>
<name>A0ABM4BM19_HYDVU</name>
<comment type="subcellular location">
    <subcellularLocation>
        <location evidence="1">Nucleus</location>
    </subcellularLocation>
</comment>
<feature type="region of interest" description="Disordered" evidence="4">
    <location>
        <begin position="246"/>
        <end position="322"/>
    </location>
</feature>
<keyword evidence="3" id="KW-0539">Nucleus</keyword>
<feature type="compositionally biased region" description="Basic and acidic residues" evidence="4">
    <location>
        <begin position="156"/>
        <end position="165"/>
    </location>
</feature>
<dbReference type="Pfam" id="PF04935">
    <property type="entry name" value="SURF6"/>
    <property type="match status" value="1"/>
</dbReference>
<proteinExistence type="inferred from homology"/>
<evidence type="ECO:0000313" key="7">
    <source>
        <dbReference type="Proteomes" id="UP001652625"/>
    </source>
</evidence>
<organism evidence="7 8">
    <name type="scientific">Hydra vulgaris</name>
    <name type="common">Hydra</name>
    <name type="synonym">Hydra attenuata</name>
    <dbReference type="NCBI Taxonomy" id="6087"/>
    <lineage>
        <taxon>Eukaryota</taxon>
        <taxon>Metazoa</taxon>
        <taxon>Cnidaria</taxon>
        <taxon>Hydrozoa</taxon>
        <taxon>Hydroidolina</taxon>
        <taxon>Anthoathecata</taxon>
        <taxon>Aplanulata</taxon>
        <taxon>Hydridae</taxon>
        <taxon>Hydra</taxon>
    </lineage>
</organism>
<dbReference type="Pfam" id="PF15459">
    <property type="entry name" value="RRP14"/>
    <property type="match status" value="1"/>
</dbReference>
<reference evidence="8" key="1">
    <citation type="submission" date="2025-08" db="UniProtKB">
        <authorList>
            <consortium name="RefSeq"/>
        </authorList>
    </citation>
    <scope>IDENTIFICATION</scope>
</reference>
<comment type="similarity">
    <text evidence="2">Belongs to the SURF6 family.</text>
</comment>
<evidence type="ECO:0000259" key="6">
    <source>
        <dbReference type="Pfam" id="PF15459"/>
    </source>
</evidence>
<accession>A0ABM4BM19</accession>
<feature type="domain" description="Ribosomal RNA-processing protein 14 N-terminal" evidence="6">
    <location>
        <begin position="11"/>
        <end position="68"/>
    </location>
</feature>
<feature type="domain" description="Ribosomal RNA-processing protein 14/surfeit locus protein 6 C-terminal" evidence="5">
    <location>
        <begin position="128"/>
        <end position="312"/>
    </location>
</feature>
<dbReference type="PANTHER" id="PTHR14369">
    <property type="entry name" value="SURFEIT LOCUS PROTEIN 6"/>
    <property type="match status" value="1"/>
</dbReference>
<sequence>MEDTSATELAIRATSGYFNDLIELIPAKYYVKSDYEDFEGSNSRKMKQKNPNKKLLVKKAKLFKLDPTLHKSSSELQLEIEQKENELLKDDSFNNISIKAMNVACIPSKPLEELRAKLHAKVALLSSDRKVTSEKSKKRRLESKEQDKLAKKRKKDNQSIKRVNEIEGMSKSLTQKNSVDSKVMFSKFDFAAQINDVRKKKKKKSDKQILAIAEKNRDKLTELESEDAEKASMLKKEIAWKNALKKAEGQKIKDDPKLLKKTLKKKDKQKKKSKLEWNERLKTVENQKLEKQKLRKQHIQERKDGKMAKNKKIKKKSKKPGF</sequence>
<evidence type="ECO:0000313" key="8">
    <source>
        <dbReference type="RefSeq" id="XP_065650128.1"/>
    </source>
</evidence>
<feature type="compositionally biased region" description="Basic and acidic residues" evidence="4">
    <location>
        <begin position="274"/>
        <end position="307"/>
    </location>
</feature>
<feature type="compositionally biased region" description="Basic residues" evidence="4">
    <location>
        <begin position="259"/>
        <end position="273"/>
    </location>
</feature>
<feature type="compositionally biased region" description="Basic residues" evidence="4">
    <location>
        <begin position="308"/>
        <end position="322"/>
    </location>
</feature>
<keyword evidence="7" id="KW-1185">Reference proteome</keyword>
<dbReference type="PANTHER" id="PTHR14369:SF0">
    <property type="entry name" value="SURFEIT LOCUS PROTEIN 6"/>
    <property type="match status" value="1"/>
</dbReference>
<evidence type="ECO:0000256" key="4">
    <source>
        <dbReference type="SAM" id="MobiDB-lite"/>
    </source>
</evidence>
<feature type="region of interest" description="Disordered" evidence="4">
    <location>
        <begin position="129"/>
        <end position="168"/>
    </location>
</feature>
<dbReference type="InterPro" id="IPR029188">
    <property type="entry name" value="Rrp14_N"/>
</dbReference>